<protein>
    <recommendedName>
        <fullName evidence="6">Epoxidase subunit A</fullName>
    </recommendedName>
</protein>
<evidence type="ECO:0000313" key="4">
    <source>
        <dbReference type="EMBL" id="PWI76912.1"/>
    </source>
</evidence>
<name>A0A2U3EQZ1_PURLI</name>
<accession>A0A2U3EQZ1</accession>
<dbReference type="Proteomes" id="UP000245956">
    <property type="component" value="Unassembled WGS sequence"/>
</dbReference>
<dbReference type="AlphaFoldDB" id="A0A2U3EQZ1"/>
<organism evidence="4 5">
    <name type="scientific">Purpureocillium lilacinum</name>
    <name type="common">Paecilomyces lilacinus</name>
    <dbReference type="NCBI Taxonomy" id="33203"/>
    <lineage>
        <taxon>Eukaryota</taxon>
        <taxon>Fungi</taxon>
        <taxon>Dikarya</taxon>
        <taxon>Ascomycota</taxon>
        <taxon>Pezizomycotina</taxon>
        <taxon>Sordariomycetes</taxon>
        <taxon>Hypocreomycetidae</taxon>
        <taxon>Hypocreales</taxon>
        <taxon>Ophiocordycipitaceae</taxon>
        <taxon>Purpureocillium</taxon>
    </lineage>
</organism>
<dbReference type="Gene3D" id="2.60.120.620">
    <property type="entry name" value="q2cbj1_9rhob like domain"/>
    <property type="match status" value="1"/>
</dbReference>
<evidence type="ECO:0008006" key="6">
    <source>
        <dbReference type="Google" id="ProtNLM"/>
    </source>
</evidence>
<proteinExistence type="inferred from homology"/>
<dbReference type="PANTHER" id="PTHR20883:SF48">
    <property type="entry name" value="ECTOINE DIOXYGENASE"/>
    <property type="match status" value="1"/>
</dbReference>
<gene>
    <name evidence="4" type="ORF">PCL_04106</name>
</gene>
<dbReference type="SUPFAM" id="SSF51197">
    <property type="entry name" value="Clavaminate synthase-like"/>
    <property type="match status" value="1"/>
</dbReference>
<comment type="similarity">
    <text evidence="2">Belongs to the PhyH family.</text>
</comment>
<sequence>MAPLLSPQQLDFYEANGYLILRASEHKLVQRTSDLKKWAEQVRSWPLEKGKWMPYFEVTASGEKQPMRTEKFVDYHEDWRSLICGDGLASILKQIAGEDTLLFKDKINYKLPNGNGFHAHVDYHAYSHIGQIHHITANIAIDEANIANGCLEVVPGSHVSDIEFSQGGRISSAWEDSHNWVAVPLAPGDILLFGSRLAHRSKRNQTDKSRTSLYATYYMKQDGADLRQKYYEHRRQIFPPDHGEPSTSTTPTYFEREEGKDYQQGWKTYGFAAPFSSVSSRA</sequence>
<dbReference type="Pfam" id="PF05721">
    <property type="entry name" value="PhyH"/>
    <property type="match status" value="1"/>
</dbReference>
<dbReference type="InterPro" id="IPR008775">
    <property type="entry name" value="Phytyl_CoA_dOase-like"/>
</dbReference>
<dbReference type="GO" id="GO:0046872">
    <property type="term" value="F:metal ion binding"/>
    <property type="evidence" value="ECO:0007669"/>
    <property type="project" value="UniProtKB-ARBA"/>
</dbReference>
<comment type="caution">
    <text evidence="4">The sequence shown here is derived from an EMBL/GenBank/DDBJ whole genome shotgun (WGS) entry which is preliminary data.</text>
</comment>
<evidence type="ECO:0000256" key="2">
    <source>
        <dbReference type="ARBA" id="ARBA00005830"/>
    </source>
</evidence>
<dbReference type="EMBL" id="LCWV01000001">
    <property type="protein sequence ID" value="PWI76912.1"/>
    <property type="molecule type" value="Genomic_DNA"/>
</dbReference>
<dbReference type="GO" id="GO:0016491">
    <property type="term" value="F:oxidoreductase activity"/>
    <property type="evidence" value="ECO:0007669"/>
    <property type="project" value="UniProtKB-ARBA"/>
</dbReference>
<feature type="region of interest" description="Disordered" evidence="3">
    <location>
        <begin position="236"/>
        <end position="257"/>
    </location>
</feature>
<evidence type="ECO:0000256" key="3">
    <source>
        <dbReference type="SAM" id="MobiDB-lite"/>
    </source>
</evidence>
<evidence type="ECO:0000256" key="1">
    <source>
        <dbReference type="ARBA" id="ARBA00001962"/>
    </source>
</evidence>
<evidence type="ECO:0000313" key="5">
    <source>
        <dbReference type="Proteomes" id="UP000245956"/>
    </source>
</evidence>
<dbReference type="PANTHER" id="PTHR20883">
    <property type="entry name" value="PHYTANOYL-COA DIOXYGENASE DOMAIN CONTAINING 1"/>
    <property type="match status" value="1"/>
</dbReference>
<reference evidence="4 5" key="1">
    <citation type="journal article" date="2016" name="Front. Microbiol.">
        <title>Genome and transcriptome sequences reveal the specific parasitism of the nematophagous Purpureocillium lilacinum 36-1.</title>
        <authorList>
            <person name="Xie J."/>
            <person name="Li S."/>
            <person name="Mo C."/>
            <person name="Xiao X."/>
            <person name="Peng D."/>
            <person name="Wang G."/>
            <person name="Xiao Y."/>
        </authorList>
    </citation>
    <scope>NUCLEOTIDE SEQUENCE [LARGE SCALE GENOMIC DNA]</scope>
    <source>
        <strain evidence="4 5">36-1</strain>
    </source>
</reference>
<comment type="cofactor">
    <cofactor evidence="1">
        <name>Fe cation</name>
        <dbReference type="ChEBI" id="CHEBI:24875"/>
    </cofactor>
</comment>